<dbReference type="InterPro" id="IPR010730">
    <property type="entry name" value="HET"/>
</dbReference>
<dbReference type="PANTHER" id="PTHR33112">
    <property type="entry name" value="DOMAIN PROTEIN, PUTATIVE-RELATED"/>
    <property type="match status" value="1"/>
</dbReference>
<dbReference type="STRING" id="708187.A0A1Q8RMD2"/>
<evidence type="ECO:0000256" key="1">
    <source>
        <dbReference type="SAM" id="MobiDB-lite"/>
    </source>
</evidence>
<dbReference type="OrthoDB" id="5125733at2759"/>
<name>A0A1Q8RMD2_9PEZI</name>
<dbReference type="Proteomes" id="UP000186583">
    <property type="component" value="Unassembled WGS sequence"/>
</dbReference>
<gene>
    <name evidence="3" type="ORF">CCHL11_08067</name>
</gene>
<feature type="region of interest" description="Disordered" evidence="1">
    <location>
        <begin position="1"/>
        <end position="36"/>
    </location>
</feature>
<evidence type="ECO:0000313" key="3">
    <source>
        <dbReference type="EMBL" id="OLN85472.1"/>
    </source>
</evidence>
<organism evidence="3 4">
    <name type="scientific">Colletotrichum chlorophyti</name>
    <dbReference type="NCBI Taxonomy" id="708187"/>
    <lineage>
        <taxon>Eukaryota</taxon>
        <taxon>Fungi</taxon>
        <taxon>Dikarya</taxon>
        <taxon>Ascomycota</taxon>
        <taxon>Pezizomycotina</taxon>
        <taxon>Sordariomycetes</taxon>
        <taxon>Hypocreomycetidae</taxon>
        <taxon>Glomerellales</taxon>
        <taxon>Glomerellaceae</taxon>
        <taxon>Colletotrichum</taxon>
    </lineage>
</organism>
<dbReference type="EMBL" id="MPGH01000164">
    <property type="protein sequence ID" value="OLN85472.1"/>
    <property type="molecule type" value="Genomic_DNA"/>
</dbReference>
<feature type="domain" description="Heterokaryon incompatibility" evidence="2">
    <location>
        <begin position="217"/>
        <end position="360"/>
    </location>
</feature>
<sequence length="639" mass="72621">MSEVTNLSHTLTKSRRSPDTDLDNDVSGSNKRLQSDGRELCCPRCRHMFSEAGLEELNSDAGLRHWDFTECCRFAMQGCETCRFIILTIGKSHGPKWAGDEVLAFRNRATACKSMPSSIDVLEGRLSTGAVVITMYPYAEQGNPAGRLIRRRPLRRDVKSKKVLAAASRIYTECKESHVLCRYAKDNVLPSRVLDVGTVLSPTLKLFVNDTEEYGQYLALSYCWGGPQRGLLRRQTLDSMTSEIRPETLQQTVKDAISVTRRLGFRYLWVDALCIIQDCRRDKEKEIGRMATIYKNAAMTISAGTAARAADGFLSMESTYLPDERFEIPVPNGERGTVYLRAGTHVPKHAVDERGWVLQEFLLSSRMLVFSEYELLWQCKEIELHGVVGGGLEYLQPLQGLPWTVFREANESAFGVEDTERRYMWKTIVEQYTIRQLGDMNDRLNALQGITRELETLWNDSTRFGLWEKWFVELLAWSKRGCEDEESGETVRENRAPTWSWGSLNGRIRYMEMFKREDAKVQQSNLLEGRVSKHVELKCKALKHENIDPALFEGAFDEDPIDGFVKEYYDLSDGADEVGNKSLQYLLLGTTQEGKTKATLGAALMVVEAPGGFHRRVGLATFKDMVIWKVAELKTIRLE</sequence>
<dbReference type="PANTHER" id="PTHR33112:SF16">
    <property type="entry name" value="HETEROKARYON INCOMPATIBILITY DOMAIN-CONTAINING PROTEIN"/>
    <property type="match status" value="1"/>
</dbReference>
<comment type="caution">
    <text evidence="3">The sequence shown here is derived from an EMBL/GenBank/DDBJ whole genome shotgun (WGS) entry which is preliminary data.</text>
</comment>
<keyword evidence="4" id="KW-1185">Reference proteome</keyword>
<reference evidence="3 4" key="1">
    <citation type="submission" date="2016-11" db="EMBL/GenBank/DDBJ databases">
        <title>Draft Genome Assembly of Colletotrichum chlorophyti a pathogen of herbaceous plants.</title>
        <authorList>
            <person name="Gan P."/>
            <person name="Narusaka M."/>
            <person name="Tsushima A."/>
            <person name="Narusaka Y."/>
            <person name="Takano Y."/>
            <person name="Shirasu K."/>
        </authorList>
    </citation>
    <scope>NUCLEOTIDE SEQUENCE [LARGE SCALE GENOMIC DNA]</scope>
    <source>
        <strain evidence="3 4">NTL11</strain>
    </source>
</reference>
<evidence type="ECO:0000259" key="2">
    <source>
        <dbReference type="Pfam" id="PF06985"/>
    </source>
</evidence>
<dbReference type="AlphaFoldDB" id="A0A1Q8RMD2"/>
<protein>
    <recommendedName>
        <fullName evidence="2">Heterokaryon incompatibility domain-containing protein</fullName>
    </recommendedName>
</protein>
<dbReference type="Pfam" id="PF06985">
    <property type="entry name" value="HET"/>
    <property type="match status" value="1"/>
</dbReference>
<feature type="compositionally biased region" description="Polar residues" evidence="1">
    <location>
        <begin position="1"/>
        <end position="11"/>
    </location>
</feature>
<evidence type="ECO:0000313" key="4">
    <source>
        <dbReference type="Proteomes" id="UP000186583"/>
    </source>
</evidence>
<proteinExistence type="predicted"/>
<accession>A0A1Q8RMD2</accession>